<evidence type="ECO:0000313" key="3">
    <source>
        <dbReference type="WBParaSite" id="SCUD_0000578801-mRNA-1"/>
    </source>
</evidence>
<name>A0A183JSU8_9TREM</name>
<keyword evidence="2" id="KW-1185">Reference proteome</keyword>
<proteinExistence type="predicted"/>
<dbReference type="EMBL" id="UZAK01010379">
    <property type="protein sequence ID" value="VDO98366.1"/>
    <property type="molecule type" value="Genomic_DNA"/>
</dbReference>
<dbReference type="Proteomes" id="UP000279833">
    <property type="component" value="Unassembled WGS sequence"/>
</dbReference>
<evidence type="ECO:0000313" key="1">
    <source>
        <dbReference type="EMBL" id="VDO98366.1"/>
    </source>
</evidence>
<protein>
    <submittedName>
        <fullName evidence="1 3">Uncharacterized protein</fullName>
    </submittedName>
</protein>
<accession>A0A183JSU8</accession>
<evidence type="ECO:0000313" key="2">
    <source>
        <dbReference type="Proteomes" id="UP000279833"/>
    </source>
</evidence>
<reference evidence="3" key="1">
    <citation type="submission" date="2016-06" db="UniProtKB">
        <authorList>
            <consortium name="WormBaseParasite"/>
        </authorList>
    </citation>
    <scope>IDENTIFICATION</scope>
</reference>
<dbReference type="WBParaSite" id="SCUD_0000578801-mRNA-1">
    <property type="protein sequence ID" value="SCUD_0000578801-mRNA-1"/>
    <property type="gene ID" value="SCUD_0000578801"/>
</dbReference>
<gene>
    <name evidence="1" type="ORF">SCUD_LOCUS5788</name>
</gene>
<reference evidence="1 2" key="2">
    <citation type="submission" date="2018-11" db="EMBL/GenBank/DDBJ databases">
        <authorList>
            <consortium name="Pathogen Informatics"/>
        </authorList>
    </citation>
    <scope>NUCLEOTIDE SEQUENCE [LARGE SCALE GENOMIC DNA]</scope>
    <source>
        <strain evidence="1">Dakar</strain>
        <strain evidence="2">Dakar, Senegal</strain>
    </source>
</reference>
<sequence>MLTTGPRLCLKSQIRQNLSAPALIRRSGEPGAKNCVVETVLLFYKEYENMKRKSKNINIKNEISQVEIMSQLKLDHH</sequence>
<dbReference type="AlphaFoldDB" id="A0A183JSU8"/>
<organism evidence="3">
    <name type="scientific">Schistosoma curassoni</name>
    <dbReference type="NCBI Taxonomy" id="6186"/>
    <lineage>
        <taxon>Eukaryota</taxon>
        <taxon>Metazoa</taxon>
        <taxon>Spiralia</taxon>
        <taxon>Lophotrochozoa</taxon>
        <taxon>Platyhelminthes</taxon>
        <taxon>Trematoda</taxon>
        <taxon>Digenea</taxon>
        <taxon>Strigeidida</taxon>
        <taxon>Schistosomatoidea</taxon>
        <taxon>Schistosomatidae</taxon>
        <taxon>Schistosoma</taxon>
    </lineage>
</organism>